<organism evidence="1 2">
    <name type="scientific">Paraglaciecola mesophila</name>
    <dbReference type="NCBI Taxonomy" id="197222"/>
    <lineage>
        <taxon>Bacteria</taxon>
        <taxon>Pseudomonadati</taxon>
        <taxon>Pseudomonadota</taxon>
        <taxon>Gammaproteobacteria</taxon>
        <taxon>Alteromonadales</taxon>
        <taxon>Alteromonadaceae</taxon>
        <taxon>Paraglaciecola</taxon>
    </lineage>
</organism>
<dbReference type="AlphaFoldDB" id="A0A857JJA6"/>
<dbReference type="Gene3D" id="3.90.1720.10">
    <property type="entry name" value="endopeptidase domain like (from Nostoc punctiforme)"/>
    <property type="match status" value="1"/>
</dbReference>
<evidence type="ECO:0000313" key="1">
    <source>
        <dbReference type="EMBL" id="QHJ11328.1"/>
    </source>
</evidence>
<dbReference type="RefSeq" id="WP_160179087.1">
    <property type="nucleotide sequence ID" value="NZ_CP047656.1"/>
</dbReference>
<dbReference type="InterPro" id="IPR038765">
    <property type="entry name" value="Papain-like_cys_pep_sf"/>
</dbReference>
<dbReference type="KEGG" id="pmes:FX988_01556"/>
<reference evidence="1 2" key="1">
    <citation type="submission" date="2019-12" db="EMBL/GenBank/DDBJ databases">
        <title>Genome sequencing and assembly of endphytes of Porphyra tenera.</title>
        <authorList>
            <person name="Park J.M."/>
            <person name="Shin R."/>
            <person name="Jo S.H."/>
        </authorList>
    </citation>
    <scope>NUCLEOTIDE SEQUENCE [LARGE SCALE GENOMIC DNA]</scope>
    <source>
        <strain evidence="1 2">GPM4</strain>
    </source>
</reference>
<dbReference type="EMBL" id="CP047656">
    <property type="protein sequence ID" value="QHJ11328.1"/>
    <property type="molecule type" value="Genomic_DNA"/>
</dbReference>
<proteinExistence type="predicted"/>
<accession>A0A857JJA6</accession>
<gene>
    <name evidence="1" type="ORF">FX988_01556</name>
</gene>
<protein>
    <submittedName>
        <fullName evidence="1">Uncharacterized protein</fullName>
    </submittedName>
</protein>
<dbReference type="SUPFAM" id="SSF54001">
    <property type="entry name" value="Cysteine proteinases"/>
    <property type="match status" value="1"/>
</dbReference>
<dbReference type="Proteomes" id="UP000464524">
    <property type="component" value="Chromosome"/>
</dbReference>
<keyword evidence="2" id="KW-1185">Reference proteome</keyword>
<sequence length="222" mass="25333">MTICQQHQQKQYAQIRGQMQPGDIIAFGGNSLFSKWAKFTTRSVVTHVAVVIKTKVLDEDNERYFNQAIEATSYNGKCGVMLTRLSERVATYDGDMWWLPLNSHARANLENNKTAFFDFLFQQNHKPYDICQLFGSAVDATDHIPFLKEISLNSEDFSSWFCSELVAEAMERGKIIGSVNASEVTPIDICRLNVFDEQYVQFRGAPKKITGYNSLPFECWQS</sequence>
<name>A0A857JJA6_9ALTE</name>
<evidence type="ECO:0000313" key="2">
    <source>
        <dbReference type="Proteomes" id="UP000464524"/>
    </source>
</evidence>
<dbReference type="OrthoDB" id="2843884at2"/>